<evidence type="ECO:0000313" key="8">
    <source>
        <dbReference type="Proteomes" id="UP000198850"/>
    </source>
</evidence>
<dbReference type="PANTHER" id="PTHR43047:SF72">
    <property type="entry name" value="OSMOSENSING HISTIDINE PROTEIN KINASE SLN1"/>
    <property type="match status" value="1"/>
</dbReference>
<proteinExistence type="predicted"/>
<dbReference type="STRING" id="425514.SAMN05443550_112120"/>
<comment type="catalytic activity">
    <reaction evidence="1">
        <text>ATP + protein L-histidine = ADP + protein N-phospho-L-histidine.</text>
        <dbReference type="EC" id="2.7.13.3"/>
    </reaction>
</comment>
<keyword evidence="4 7" id="KW-0418">Kinase</keyword>
<dbReference type="InterPro" id="IPR036890">
    <property type="entry name" value="HATPase_C_sf"/>
</dbReference>
<accession>A0A1H4H2F9</accession>
<dbReference type="EMBL" id="FNRA01000012">
    <property type="protein sequence ID" value="SEB15192.1"/>
    <property type="molecule type" value="Genomic_DNA"/>
</dbReference>
<evidence type="ECO:0000259" key="6">
    <source>
        <dbReference type="PROSITE" id="PS50109"/>
    </source>
</evidence>
<evidence type="ECO:0000256" key="2">
    <source>
        <dbReference type="ARBA" id="ARBA00012438"/>
    </source>
</evidence>
<dbReference type="InterPro" id="IPR011622">
    <property type="entry name" value="7TMR_DISM_rcpt_extracell_dom2"/>
</dbReference>
<evidence type="ECO:0000256" key="1">
    <source>
        <dbReference type="ARBA" id="ARBA00000085"/>
    </source>
</evidence>
<sequence length="676" mass="76378">MRSLTILLLFLVTGTAKGEVIVIGKDLPYTSLGRSVTYLKDNGGRLTLGQVIKADQQHKFLKSNADVLNFGNTAAAYWVKCSYINRSRDNAFLILDISSIEEIDFYAQDSPGKYSRIHSGSTAALNPKVITANNYIFSLPISAYPGKTETIYLRLRTNNILFAPLKIALSQRLIAGINAIDSLEAISIGILLALLLFNMSVYVKSRDLTYLYYSIRILGLFIFLIFYFRGYSYLLNENFRHYINTHPHIFLGIGSMAGIAFSNRFLNLKAVLPCSVKLVRVLSVAWLTLIVISMLGYKAVGSDISQFLSAFTALTLLGLGITAYVNGYKLALYYIFAWSFVCLTTVWTVLSLAGFFPYNESSFHLMPLGFIFELLLLSLALGDRLREMKKSKLQGQADQLKVQEENLYLIGSQNERLEKIVESRTRALKKLVQSLEQANADKTRIFSIIAHDLRSPFNSLISLFSLNDMNLLTFEDVKKLLNDSRKNVDNIHNTLNNLLYWAQSQMKGIITSPSRFNMRVMVEDLMLVYQPLIRKKNIKTEVVVDDDADVFADLNQINLVMRNLIDNAIKFTPLGYHIHIRIWGNSNFIYVDVCNPISDTINIDRLIHKERNESSYGTSNERGIGLGLHLCRDFVEKNGGMLKVSKKNECIILRFNILKFISEASSAIEASLMEEA</sequence>
<feature type="transmembrane region" description="Helical" evidence="5">
    <location>
        <begin position="332"/>
        <end position="356"/>
    </location>
</feature>
<dbReference type="InterPro" id="IPR036097">
    <property type="entry name" value="HisK_dim/P_sf"/>
</dbReference>
<dbReference type="GO" id="GO:0000155">
    <property type="term" value="F:phosphorelay sensor kinase activity"/>
    <property type="evidence" value="ECO:0007669"/>
    <property type="project" value="InterPro"/>
</dbReference>
<evidence type="ECO:0000256" key="4">
    <source>
        <dbReference type="ARBA" id="ARBA00022777"/>
    </source>
</evidence>
<dbReference type="Pfam" id="PF07695">
    <property type="entry name" value="7TMR-DISM_7TM"/>
    <property type="match status" value="1"/>
</dbReference>
<keyword evidence="5" id="KW-0472">Membrane</keyword>
<name>A0A1H4H2F9_9SPHI</name>
<gene>
    <name evidence="7" type="ORF">SAMN05443550_112120</name>
</gene>
<dbReference type="Pfam" id="PF02518">
    <property type="entry name" value="HATPase_c"/>
    <property type="match status" value="1"/>
</dbReference>
<dbReference type="Gene3D" id="1.10.287.130">
    <property type="match status" value="1"/>
</dbReference>
<feature type="transmembrane region" description="Helical" evidence="5">
    <location>
        <begin position="248"/>
        <end position="266"/>
    </location>
</feature>
<dbReference type="InterPro" id="IPR011623">
    <property type="entry name" value="7TMR_DISM_rcpt_extracell_dom1"/>
</dbReference>
<dbReference type="EC" id="2.7.13.3" evidence="2"/>
<dbReference type="CDD" id="cd00075">
    <property type="entry name" value="HATPase"/>
    <property type="match status" value="1"/>
</dbReference>
<protein>
    <recommendedName>
        <fullName evidence="2">histidine kinase</fullName>
        <ecNumber evidence="2">2.7.13.3</ecNumber>
    </recommendedName>
</protein>
<keyword evidence="5" id="KW-1133">Transmembrane helix</keyword>
<keyword evidence="3" id="KW-0808">Transferase</keyword>
<feature type="transmembrane region" description="Helical" evidence="5">
    <location>
        <begin position="362"/>
        <end position="382"/>
    </location>
</feature>
<dbReference type="SUPFAM" id="SSF55874">
    <property type="entry name" value="ATPase domain of HSP90 chaperone/DNA topoisomerase II/histidine kinase"/>
    <property type="match status" value="1"/>
</dbReference>
<dbReference type="InterPro" id="IPR005467">
    <property type="entry name" value="His_kinase_dom"/>
</dbReference>
<feature type="transmembrane region" description="Helical" evidence="5">
    <location>
        <begin position="306"/>
        <end position="325"/>
    </location>
</feature>
<dbReference type="PROSITE" id="PS50109">
    <property type="entry name" value="HIS_KIN"/>
    <property type="match status" value="1"/>
</dbReference>
<feature type="transmembrane region" description="Helical" evidence="5">
    <location>
        <begin position="185"/>
        <end position="203"/>
    </location>
</feature>
<evidence type="ECO:0000256" key="5">
    <source>
        <dbReference type="SAM" id="Phobius"/>
    </source>
</evidence>
<dbReference type="Gene3D" id="3.30.565.10">
    <property type="entry name" value="Histidine kinase-like ATPase, C-terminal domain"/>
    <property type="match status" value="1"/>
</dbReference>
<keyword evidence="5" id="KW-0812">Transmembrane</keyword>
<dbReference type="Proteomes" id="UP000198850">
    <property type="component" value="Unassembled WGS sequence"/>
</dbReference>
<dbReference type="InterPro" id="IPR003594">
    <property type="entry name" value="HATPase_dom"/>
</dbReference>
<feature type="transmembrane region" description="Helical" evidence="5">
    <location>
        <begin position="278"/>
        <end position="300"/>
    </location>
</feature>
<dbReference type="Pfam" id="PF07696">
    <property type="entry name" value="7TMR-DISMED2"/>
    <property type="match status" value="1"/>
</dbReference>
<dbReference type="PANTHER" id="PTHR43047">
    <property type="entry name" value="TWO-COMPONENT HISTIDINE PROTEIN KINASE"/>
    <property type="match status" value="1"/>
</dbReference>
<dbReference type="InterPro" id="IPR003661">
    <property type="entry name" value="HisK_dim/P_dom"/>
</dbReference>
<evidence type="ECO:0000256" key="3">
    <source>
        <dbReference type="ARBA" id="ARBA00022679"/>
    </source>
</evidence>
<feature type="domain" description="Histidine kinase" evidence="6">
    <location>
        <begin position="448"/>
        <end position="647"/>
    </location>
</feature>
<reference evidence="7 8" key="1">
    <citation type="submission" date="2016-10" db="EMBL/GenBank/DDBJ databases">
        <authorList>
            <person name="de Groot N.N."/>
        </authorList>
    </citation>
    <scope>NUCLEOTIDE SEQUENCE [LARGE SCALE GENOMIC DNA]</scope>
    <source>
        <strain evidence="7 8">DSM 19033</strain>
    </source>
</reference>
<dbReference type="RefSeq" id="WP_090559414.1">
    <property type="nucleotide sequence ID" value="NZ_FNRA01000012.1"/>
</dbReference>
<organism evidence="7 8">
    <name type="scientific">Pedobacter hartonius</name>
    <dbReference type="NCBI Taxonomy" id="425514"/>
    <lineage>
        <taxon>Bacteria</taxon>
        <taxon>Pseudomonadati</taxon>
        <taxon>Bacteroidota</taxon>
        <taxon>Sphingobacteriia</taxon>
        <taxon>Sphingobacteriales</taxon>
        <taxon>Sphingobacteriaceae</taxon>
        <taxon>Pedobacter</taxon>
    </lineage>
</organism>
<dbReference type="CDD" id="cd00082">
    <property type="entry name" value="HisKA"/>
    <property type="match status" value="1"/>
</dbReference>
<dbReference type="AlphaFoldDB" id="A0A1H4H2F9"/>
<dbReference type="GO" id="GO:0005886">
    <property type="term" value="C:plasma membrane"/>
    <property type="evidence" value="ECO:0007669"/>
    <property type="project" value="TreeGrafter"/>
</dbReference>
<keyword evidence="8" id="KW-1185">Reference proteome</keyword>
<dbReference type="SUPFAM" id="SSF47384">
    <property type="entry name" value="Homodimeric domain of signal transducing histidine kinase"/>
    <property type="match status" value="1"/>
</dbReference>
<evidence type="ECO:0000313" key="7">
    <source>
        <dbReference type="EMBL" id="SEB15192.1"/>
    </source>
</evidence>
<dbReference type="GO" id="GO:0009927">
    <property type="term" value="F:histidine phosphotransfer kinase activity"/>
    <property type="evidence" value="ECO:0007669"/>
    <property type="project" value="TreeGrafter"/>
</dbReference>
<dbReference type="SMART" id="SM00387">
    <property type="entry name" value="HATPase_c"/>
    <property type="match status" value="1"/>
</dbReference>
<dbReference type="Gene3D" id="2.60.40.2380">
    <property type="match status" value="1"/>
</dbReference>
<feature type="transmembrane region" description="Helical" evidence="5">
    <location>
        <begin position="210"/>
        <end position="228"/>
    </location>
</feature>